<evidence type="ECO:0008006" key="4">
    <source>
        <dbReference type="Google" id="ProtNLM"/>
    </source>
</evidence>
<sequence length="264" mass="28608">MRRLREHLRRLADERATGTLHLAGQGALHLSEGAVVHAECHRTPSLRDLLVHSGRLSEYGWQCLRAGGAAGDIAVPGRLSRAELQMYQLIALFDAVYFLAPCQAEPRFAAGGPHWLDGLNAAGPATLAEEVRRRRALLGAAWPSPLADDAPLEPVRRLHRQRVVLTGLQAELLLNADGRKTPSELARELGRTRFGCTLAVRGLVASALARAPEPQEGVRMPRRHPGGAPRRALPVAAGSASRPRWAEADPGLLALLQDALRELE</sequence>
<gene>
    <name evidence="2" type="ORF">GCM10009550_16890</name>
</gene>
<accession>A0ABN1QLM5</accession>
<proteinExistence type="predicted"/>
<feature type="region of interest" description="Disordered" evidence="1">
    <location>
        <begin position="213"/>
        <end position="244"/>
    </location>
</feature>
<reference evidence="2 3" key="1">
    <citation type="journal article" date="2019" name="Int. J. Syst. Evol. Microbiol.">
        <title>The Global Catalogue of Microorganisms (GCM) 10K type strain sequencing project: providing services to taxonomists for standard genome sequencing and annotation.</title>
        <authorList>
            <consortium name="The Broad Institute Genomics Platform"/>
            <consortium name="The Broad Institute Genome Sequencing Center for Infectious Disease"/>
            <person name="Wu L."/>
            <person name="Ma J."/>
        </authorList>
    </citation>
    <scope>NUCLEOTIDE SEQUENCE [LARGE SCALE GENOMIC DNA]</scope>
    <source>
        <strain evidence="2 3">JCM 10696</strain>
    </source>
</reference>
<dbReference type="RefSeq" id="WP_344238516.1">
    <property type="nucleotide sequence ID" value="NZ_BAAAHH010000004.1"/>
</dbReference>
<protein>
    <recommendedName>
        <fullName evidence="4">Transcriptional regulator</fullName>
    </recommendedName>
</protein>
<dbReference type="EMBL" id="BAAAHH010000004">
    <property type="protein sequence ID" value="GAA0944240.1"/>
    <property type="molecule type" value="Genomic_DNA"/>
</dbReference>
<evidence type="ECO:0000313" key="2">
    <source>
        <dbReference type="EMBL" id="GAA0944240.1"/>
    </source>
</evidence>
<evidence type="ECO:0000256" key="1">
    <source>
        <dbReference type="SAM" id="MobiDB-lite"/>
    </source>
</evidence>
<name>A0ABN1QLM5_9ACTN</name>
<organism evidence="2 3">
    <name type="scientific">Actinocorallia libanotica</name>
    <dbReference type="NCBI Taxonomy" id="46162"/>
    <lineage>
        <taxon>Bacteria</taxon>
        <taxon>Bacillati</taxon>
        <taxon>Actinomycetota</taxon>
        <taxon>Actinomycetes</taxon>
        <taxon>Streptosporangiales</taxon>
        <taxon>Thermomonosporaceae</taxon>
        <taxon>Actinocorallia</taxon>
    </lineage>
</organism>
<keyword evidence="3" id="KW-1185">Reference proteome</keyword>
<comment type="caution">
    <text evidence="2">The sequence shown here is derived from an EMBL/GenBank/DDBJ whole genome shotgun (WGS) entry which is preliminary data.</text>
</comment>
<evidence type="ECO:0000313" key="3">
    <source>
        <dbReference type="Proteomes" id="UP001500665"/>
    </source>
</evidence>
<dbReference type="Proteomes" id="UP001500665">
    <property type="component" value="Unassembled WGS sequence"/>
</dbReference>